<evidence type="ECO:0000313" key="2">
    <source>
        <dbReference type="EMBL" id="ESP05242.1"/>
    </source>
</evidence>
<dbReference type="AlphaFoldDB" id="V4BH24"/>
<reference evidence="2 3" key="1">
    <citation type="journal article" date="2013" name="Nature">
        <title>Insights into bilaterian evolution from three spiralian genomes.</title>
        <authorList>
            <person name="Simakov O."/>
            <person name="Marletaz F."/>
            <person name="Cho S.J."/>
            <person name="Edsinger-Gonzales E."/>
            <person name="Havlak P."/>
            <person name="Hellsten U."/>
            <person name="Kuo D.H."/>
            <person name="Larsson T."/>
            <person name="Lv J."/>
            <person name="Arendt D."/>
            <person name="Savage R."/>
            <person name="Osoegawa K."/>
            <person name="de Jong P."/>
            <person name="Grimwood J."/>
            <person name="Chapman J.A."/>
            <person name="Shapiro H."/>
            <person name="Aerts A."/>
            <person name="Otillar R.P."/>
            <person name="Terry A.Y."/>
            <person name="Boore J.L."/>
            <person name="Grigoriev I.V."/>
            <person name="Lindberg D.R."/>
            <person name="Seaver E.C."/>
            <person name="Weisblat D.A."/>
            <person name="Putnam N.H."/>
            <person name="Rokhsar D.S."/>
        </authorList>
    </citation>
    <scope>NUCLEOTIDE SEQUENCE [LARGE SCALE GENOMIC DNA]</scope>
</reference>
<keyword evidence="3" id="KW-1185">Reference proteome</keyword>
<accession>V4BH24</accession>
<dbReference type="EMBL" id="KB199650">
    <property type="protein sequence ID" value="ESP05242.1"/>
    <property type="molecule type" value="Genomic_DNA"/>
</dbReference>
<dbReference type="CTD" id="20247468"/>
<dbReference type="Proteomes" id="UP000030746">
    <property type="component" value="Unassembled WGS sequence"/>
</dbReference>
<dbReference type="HOGENOM" id="CLU_1497899_0_0_1"/>
<evidence type="ECO:0000256" key="1">
    <source>
        <dbReference type="SAM" id="MobiDB-lite"/>
    </source>
</evidence>
<dbReference type="KEGG" id="lgi:LOTGIDRAFT_227897"/>
<name>V4BH24_LOTGI</name>
<proteinExistence type="predicted"/>
<protein>
    <submittedName>
        <fullName evidence="2">Uncharacterized protein</fullName>
    </submittedName>
</protein>
<dbReference type="GeneID" id="20247468"/>
<dbReference type="RefSeq" id="XP_009043787.1">
    <property type="nucleotide sequence ID" value="XM_009045539.1"/>
</dbReference>
<gene>
    <name evidence="2" type="ORF">LOTGIDRAFT_227897</name>
</gene>
<sequence length="180" mass="20530">MAASLMKTEFGLQSRVEVSVVIIKVKVYNIAAISTKSEKNRHKTTTTERMTSPPSHIFQQILQSFRDHPDDDFEEHIQDDGQCIDCSSSLNQSGDHGNVDYLEHDHGGDWRDVCSKCWKQWSERRSSVSSVSSMRSDPPHVHWPAEANLVRSHPRKKYVRNPRTPSPVKPILKNGKCGHR</sequence>
<organism evidence="2 3">
    <name type="scientific">Lottia gigantea</name>
    <name type="common">Giant owl limpet</name>
    <dbReference type="NCBI Taxonomy" id="225164"/>
    <lineage>
        <taxon>Eukaryota</taxon>
        <taxon>Metazoa</taxon>
        <taxon>Spiralia</taxon>
        <taxon>Lophotrochozoa</taxon>
        <taxon>Mollusca</taxon>
        <taxon>Gastropoda</taxon>
        <taxon>Patellogastropoda</taxon>
        <taxon>Lottioidea</taxon>
        <taxon>Lottiidae</taxon>
        <taxon>Lottia</taxon>
    </lineage>
</organism>
<evidence type="ECO:0000313" key="3">
    <source>
        <dbReference type="Proteomes" id="UP000030746"/>
    </source>
</evidence>
<feature type="region of interest" description="Disordered" evidence="1">
    <location>
        <begin position="154"/>
        <end position="180"/>
    </location>
</feature>